<accession>A0A2P4Z2C7</accession>
<evidence type="ECO:0000313" key="3">
    <source>
        <dbReference type="Proteomes" id="UP000236928"/>
    </source>
</evidence>
<dbReference type="Proteomes" id="UP000236928">
    <property type="component" value="Unassembled WGS sequence"/>
</dbReference>
<dbReference type="GO" id="GO:0045893">
    <property type="term" value="P:positive regulation of DNA-templated transcription"/>
    <property type="evidence" value="ECO:0007669"/>
    <property type="project" value="TreeGrafter"/>
</dbReference>
<proteinExistence type="predicted"/>
<dbReference type="GO" id="GO:0005634">
    <property type="term" value="C:nucleus"/>
    <property type="evidence" value="ECO:0007669"/>
    <property type="project" value="InterPro"/>
</dbReference>
<dbReference type="InterPro" id="IPR039128">
    <property type="entry name" value="TRIP4-like"/>
</dbReference>
<feature type="domain" description="TRIP4/RQT4 C2HC5-type zinc finger" evidence="1">
    <location>
        <begin position="46"/>
        <end position="92"/>
    </location>
</feature>
<dbReference type="EMBL" id="JIBK01000041">
    <property type="protein sequence ID" value="POM84248.1"/>
    <property type="molecule type" value="Genomic_DNA"/>
</dbReference>
<organism evidence="2 3">
    <name type="scientific">Cryptosporidium meleagridis</name>
    <dbReference type="NCBI Taxonomy" id="93969"/>
    <lineage>
        <taxon>Eukaryota</taxon>
        <taxon>Sar</taxon>
        <taxon>Alveolata</taxon>
        <taxon>Apicomplexa</taxon>
        <taxon>Conoidasida</taxon>
        <taxon>Coccidia</taxon>
        <taxon>Eucoccidiorida</taxon>
        <taxon>Eimeriorina</taxon>
        <taxon>Cryptosporidiidae</taxon>
        <taxon>Cryptosporidium</taxon>
    </lineage>
</organism>
<dbReference type="GO" id="GO:0180022">
    <property type="term" value="C:RQC-trigger complex"/>
    <property type="evidence" value="ECO:0007669"/>
    <property type="project" value="InterPro"/>
</dbReference>
<dbReference type="Pfam" id="PF06221">
    <property type="entry name" value="zf-C2HC5"/>
    <property type="match status" value="1"/>
</dbReference>
<name>A0A2P4Z2C7_9CRYT</name>
<gene>
    <name evidence="2" type="ORF">CmeUKMEL1_11445</name>
</gene>
<sequence>MRSIRISDIQFQQKKGNKKNNKNNISGNDNVLSDSNVGADSSVLVECGCYAKLHAIYITCIHCGRISCELEKDIIELNNECIFCKSKLVKDESGEFIPEGNHGDEEIAHYFQALERRDRLLEYAKNSTSRTRVIDEETDWFSEFENPWNTKDERLLALKMSKECAENAAKSRFSKFIFVIRILFIILGKTMINIDVENKQITMDEGYNTRNALHYAKLLEEFEHRREKKTDASSEKTETNIENVLNMLVRRLRFEEESKIEGSFKLPNNDTSIDEFLPLSVNDPVWSDDD</sequence>
<dbReference type="OrthoDB" id="338816at2759"/>
<dbReference type="AlphaFoldDB" id="A0A2P4Z2C7"/>
<dbReference type="VEuPathDB" id="CryptoDB:CmeUKMEL1_11445"/>
<dbReference type="GO" id="GO:0072344">
    <property type="term" value="P:rescue of stalled ribosome"/>
    <property type="evidence" value="ECO:0007669"/>
    <property type="project" value="InterPro"/>
</dbReference>
<dbReference type="GO" id="GO:0008270">
    <property type="term" value="F:zinc ion binding"/>
    <property type="evidence" value="ECO:0007669"/>
    <property type="project" value="InterPro"/>
</dbReference>
<evidence type="ECO:0000259" key="1">
    <source>
        <dbReference type="Pfam" id="PF06221"/>
    </source>
</evidence>
<evidence type="ECO:0000313" key="2">
    <source>
        <dbReference type="EMBL" id="POM84248.1"/>
    </source>
</evidence>
<dbReference type="PANTHER" id="PTHR12963">
    <property type="entry name" value="THYROID RECEPTOR INTERACTING PROTEIN RELATED"/>
    <property type="match status" value="1"/>
</dbReference>
<protein>
    <submittedName>
        <fullName evidence="2">Putative zinc finger motif C2HC5-type family protein</fullName>
    </submittedName>
</protein>
<reference evidence="2 3" key="1">
    <citation type="submission" date="2014-04" db="EMBL/GenBank/DDBJ databases">
        <title>Comparative Genomics of Cryptosporidium Species.</title>
        <authorList>
            <person name="Silva J.C."/>
            <person name="Su Q."/>
            <person name="Chalmers R."/>
            <person name="Chibucos M.C."/>
            <person name="Elwin K."/>
            <person name="Godinez A."/>
            <person name="Guo F."/>
            <person name="Huynh K."/>
            <person name="Orvis J."/>
            <person name="Ott S."/>
            <person name="Sadzewicz L."/>
            <person name="Sengamalay N."/>
            <person name="Shetty A."/>
            <person name="Sun M."/>
            <person name="Tallon L."/>
            <person name="Xiao L."/>
            <person name="Zhang H."/>
            <person name="Fraser C.M."/>
            <person name="Zhu G."/>
            <person name="Kissinger J."/>
            <person name="Widmer G."/>
        </authorList>
    </citation>
    <scope>NUCLEOTIDE SEQUENCE [LARGE SCALE GENOMIC DNA]</scope>
    <source>
        <strain evidence="2 3">UKMEL1</strain>
    </source>
</reference>
<dbReference type="PANTHER" id="PTHR12963:SF4">
    <property type="entry name" value="ACTIVATING SIGNAL COINTEGRATOR 1"/>
    <property type="match status" value="1"/>
</dbReference>
<keyword evidence="3" id="KW-1185">Reference proteome</keyword>
<dbReference type="InterPro" id="IPR009349">
    <property type="entry name" value="TRIP4/RQT4_C2HC5_Znf"/>
</dbReference>
<comment type="caution">
    <text evidence="2">The sequence shown here is derived from an EMBL/GenBank/DDBJ whole genome shotgun (WGS) entry which is preliminary data.</text>
</comment>